<dbReference type="EMBL" id="KZ613466">
    <property type="protein sequence ID" value="PMD27419.1"/>
    <property type="molecule type" value="Genomic_DNA"/>
</dbReference>
<dbReference type="GO" id="GO:0003735">
    <property type="term" value="F:structural constituent of ribosome"/>
    <property type="evidence" value="ECO:0007669"/>
    <property type="project" value="InterPro"/>
</dbReference>
<dbReference type="OrthoDB" id="283424at2759"/>
<keyword evidence="3" id="KW-1185">Reference proteome</keyword>
<reference evidence="2 3" key="1">
    <citation type="submission" date="2016-05" db="EMBL/GenBank/DDBJ databases">
        <title>A degradative enzymes factory behind the ericoid mycorrhizal symbiosis.</title>
        <authorList>
            <consortium name="DOE Joint Genome Institute"/>
            <person name="Martino E."/>
            <person name="Morin E."/>
            <person name="Grelet G."/>
            <person name="Kuo A."/>
            <person name="Kohler A."/>
            <person name="Daghino S."/>
            <person name="Barry K."/>
            <person name="Choi C."/>
            <person name="Cichocki N."/>
            <person name="Clum A."/>
            <person name="Copeland A."/>
            <person name="Hainaut M."/>
            <person name="Haridas S."/>
            <person name="Labutti K."/>
            <person name="Lindquist E."/>
            <person name="Lipzen A."/>
            <person name="Khouja H.-R."/>
            <person name="Murat C."/>
            <person name="Ohm R."/>
            <person name="Olson A."/>
            <person name="Spatafora J."/>
            <person name="Veneault-Fourrey C."/>
            <person name="Henrissat B."/>
            <person name="Grigoriev I."/>
            <person name="Martin F."/>
            <person name="Perotto S."/>
        </authorList>
    </citation>
    <scope>NUCLEOTIDE SEQUENCE [LARGE SCALE GENOMIC DNA]</scope>
    <source>
        <strain evidence="2 3">UAMH 7357</strain>
    </source>
</reference>
<dbReference type="Proteomes" id="UP000235672">
    <property type="component" value="Unassembled WGS sequence"/>
</dbReference>
<sequence length="362" mass="42247">MAAALQSLRFAVRSCNCRHIAPRHVFKSVGRGREFSTTPQQWTVPSIEEINERLSKAEATNHDVAEYKMSLKEFEELSGEEAIEAEYKEILQQSMIDDQPYVLPLRRKKLKQTFMNMGEAEPWEEEGMLPDDQDDITTLAHGELEQHREMRYYARLAAWEMPLLSKLAKPFQPPTADMPLRFRYTTYMGEQHPAEKKVVLEFTPADMPNLTEIQRDKLRKLVGVRYNPERDIVKMSCEMFETQAQNKRYLGDLVDKLLEEARDPTDTFEDVPLDTRHHNFKPKYIFPEEWKITEQRRIELTQYRQAIAKKDQQLELSGQVIDGIQQIEEGLAKQQPIREMLPDMLLGARRPGAKGKKVGVRR</sequence>
<organism evidence="2 3">
    <name type="scientific">Hyaloscypha hepaticicola</name>
    <dbReference type="NCBI Taxonomy" id="2082293"/>
    <lineage>
        <taxon>Eukaryota</taxon>
        <taxon>Fungi</taxon>
        <taxon>Dikarya</taxon>
        <taxon>Ascomycota</taxon>
        <taxon>Pezizomycotina</taxon>
        <taxon>Leotiomycetes</taxon>
        <taxon>Helotiales</taxon>
        <taxon>Hyaloscyphaceae</taxon>
        <taxon>Hyaloscypha</taxon>
    </lineage>
</organism>
<evidence type="ECO:0000313" key="3">
    <source>
        <dbReference type="Proteomes" id="UP000235672"/>
    </source>
</evidence>
<dbReference type="GO" id="GO:0005763">
    <property type="term" value="C:mitochondrial small ribosomal subunit"/>
    <property type="evidence" value="ECO:0007669"/>
    <property type="project" value="TreeGrafter"/>
</dbReference>
<accession>A0A2J6QMF6</accession>
<dbReference type="PANTHER" id="PTHR13490:SF0">
    <property type="entry name" value="SMALL RIBOSOMAL SUBUNIT PROTEIN MS35"/>
    <property type="match status" value="1"/>
</dbReference>
<dbReference type="AlphaFoldDB" id="A0A2J6QMF6"/>
<evidence type="ECO:0000259" key="1">
    <source>
        <dbReference type="Pfam" id="PF10213"/>
    </source>
</evidence>
<gene>
    <name evidence="2" type="ORF">NA56DRAFT_616886</name>
</gene>
<dbReference type="GO" id="GO:0032543">
    <property type="term" value="P:mitochondrial translation"/>
    <property type="evidence" value="ECO:0007669"/>
    <property type="project" value="InterPro"/>
</dbReference>
<name>A0A2J6QMF6_9HELO</name>
<feature type="domain" description="Small ribosomal subunit protein mS35 mitochondrial conserved" evidence="1">
    <location>
        <begin position="170"/>
        <end position="291"/>
    </location>
</feature>
<evidence type="ECO:0000313" key="2">
    <source>
        <dbReference type="EMBL" id="PMD27419.1"/>
    </source>
</evidence>
<dbReference type="PANTHER" id="PTHR13490">
    <property type="entry name" value="MITOCHONDRIAL 28S RIBOSOMAL PROTEIN S28"/>
    <property type="match status" value="1"/>
</dbReference>
<dbReference type="STRING" id="1745343.A0A2J6QMF6"/>
<dbReference type="InterPro" id="IPR039848">
    <property type="entry name" value="Ribosomal_mS35_mt"/>
</dbReference>
<proteinExistence type="predicted"/>
<dbReference type="InterPro" id="IPR019349">
    <property type="entry name" value="Ribosomal_mS35_mit"/>
</dbReference>
<protein>
    <recommendedName>
        <fullName evidence="1">Small ribosomal subunit protein mS35 mitochondrial conserved domain-containing protein</fullName>
    </recommendedName>
</protein>
<dbReference type="Pfam" id="PF10213">
    <property type="entry name" value="MRP-S28"/>
    <property type="match status" value="1"/>
</dbReference>